<dbReference type="EMBL" id="VSSQ01071435">
    <property type="protein sequence ID" value="MPN23041.1"/>
    <property type="molecule type" value="Genomic_DNA"/>
</dbReference>
<dbReference type="SUPFAM" id="SSF52833">
    <property type="entry name" value="Thioredoxin-like"/>
    <property type="match status" value="1"/>
</dbReference>
<organism evidence="1">
    <name type="scientific">bioreactor metagenome</name>
    <dbReference type="NCBI Taxonomy" id="1076179"/>
    <lineage>
        <taxon>unclassified sequences</taxon>
        <taxon>metagenomes</taxon>
        <taxon>ecological metagenomes</taxon>
    </lineage>
</organism>
<dbReference type="InterPro" id="IPR036249">
    <property type="entry name" value="Thioredoxin-like_sf"/>
</dbReference>
<dbReference type="AlphaFoldDB" id="A0A645G808"/>
<name>A0A645G808_9ZZZZ</name>
<reference evidence="1" key="1">
    <citation type="submission" date="2019-08" db="EMBL/GenBank/DDBJ databases">
        <authorList>
            <person name="Kucharzyk K."/>
            <person name="Murdoch R.W."/>
            <person name="Higgins S."/>
            <person name="Loffler F."/>
        </authorList>
    </citation>
    <scope>NUCLEOTIDE SEQUENCE</scope>
</reference>
<proteinExistence type="predicted"/>
<dbReference type="Gene3D" id="3.40.30.10">
    <property type="entry name" value="Glutaredoxin"/>
    <property type="match status" value="1"/>
</dbReference>
<protein>
    <submittedName>
        <fullName evidence="1">Uncharacterized protein</fullName>
    </submittedName>
</protein>
<evidence type="ECO:0000313" key="1">
    <source>
        <dbReference type="EMBL" id="MPN23041.1"/>
    </source>
</evidence>
<accession>A0A645G808</accession>
<gene>
    <name evidence="1" type="ORF">SDC9_170426</name>
</gene>
<comment type="caution">
    <text evidence="1">The sequence shown here is derived from an EMBL/GenBank/DDBJ whole genome shotgun (WGS) entry which is preliminary data.</text>
</comment>
<sequence>MFKRSEISSRLKEFVKVKLFTDRRNEPYISNKKMQEEMYGSIELPLYVIISPNGEHIGTKTFTRDMEEFIMFLDKGIATKK</sequence>